<evidence type="ECO:0000256" key="4">
    <source>
        <dbReference type="ARBA" id="ARBA00022448"/>
    </source>
</evidence>
<keyword evidence="6" id="KW-0249">Electron transport</keyword>
<evidence type="ECO:0000256" key="6">
    <source>
        <dbReference type="ARBA" id="ARBA00022982"/>
    </source>
</evidence>
<dbReference type="PANTHER" id="PTHR43082">
    <property type="entry name" value="FERREDOXIN-LIKE"/>
    <property type="match status" value="1"/>
</dbReference>
<proteinExistence type="predicted"/>
<organism evidence="11 12">
    <name type="scientific">Desulforhabdus amnigena</name>
    <dbReference type="NCBI Taxonomy" id="40218"/>
    <lineage>
        <taxon>Bacteria</taxon>
        <taxon>Pseudomonadati</taxon>
        <taxon>Thermodesulfobacteriota</taxon>
        <taxon>Syntrophobacteria</taxon>
        <taxon>Syntrophobacterales</taxon>
        <taxon>Syntrophobacteraceae</taxon>
        <taxon>Desulforhabdus</taxon>
    </lineage>
</organism>
<keyword evidence="9" id="KW-0535">Nitrogen fixation</keyword>
<gene>
    <name evidence="11" type="ORF">DAMNIGENAA_25780</name>
</gene>
<keyword evidence="7" id="KW-0408">Iron</keyword>
<dbReference type="Pfam" id="PF05187">
    <property type="entry name" value="Fer4_ETF_QO"/>
    <property type="match status" value="1"/>
</dbReference>
<evidence type="ECO:0000313" key="12">
    <source>
        <dbReference type="Proteomes" id="UP001144372"/>
    </source>
</evidence>
<dbReference type="RefSeq" id="WP_281794739.1">
    <property type="nucleotide sequence ID" value="NZ_BSDR01000001.1"/>
</dbReference>
<dbReference type="PROSITE" id="PS00198">
    <property type="entry name" value="4FE4S_FER_1"/>
    <property type="match status" value="1"/>
</dbReference>
<reference evidence="11" key="1">
    <citation type="submission" date="2022-12" db="EMBL/GenBank/DDBJ databases">
        <title>Reference genome sequencing for broad-spectrum identification of bacterial and archaeal isolates by mass spectrometry.</title>
        <authorList>
            <person name="Sekiguchi Y."/>
            <person name="Tourlousse D.M."/>
        </authorList>
    </citation>
    <scope>NUCLEOTIDE SEQUENCE</scope>
    <source>
        <strain evidence="11">ASRB1</strain>
    </source>
</reference>
<dbReference type="InterPro" id="IPR017896">
    <property type="entry name" value="4Fe4S_Fe-S-bd"/>
</dbReference>
<dbReference type="InterPro" id="IPR007859">
    <property type="entry name" value="ETF-QO/FixX_C"/>
</dbReference>
<keyword evidence="4" id="KW-0813">Transport</keyword>
<dbReference type="GO" id="GO:0051536">
    <property type="term" value="F:iron-sulfur cluster binding"/>
    <property type="evidence" value="ECO:0007669"/>
    <property type="project" value="UniProtKB-KW"/>
</dbReference>
<dbReference type="AlphaFoldDB" id="A0A9W6L9C4"/>
<dbReference type="PANTHER" id="PTHR43082:SF3">
    <property type="entry name" value="FERREDOXIN-LIKE PROTEIN YDIT"/>
    <property type="match status" value="1"/>
</dbReference>
<comment type="caution">
    <text evidence="11">The sequence shown here is derived from an EMBL/GenBank/DDBJ whole genome shotgun (WGS) entry which is preliminary data.</text>
</comment>
<evidence type="ECO:0000256" key="5">
    <source>
        <dbReference type="ARBA" id="ARBA00022723"/>
    </source>
</evidence>
<evidence type="ECO:0000256" key="3">
    <source>
        <dbReference type="ARBA" id="ARBA00020378"/>
    </source>
</evidence>
<dbReference type="Proteomes" id="UP001144372">
    <property type="component" value="Unassembled WGS sequence"/>
</dbReference>
<feature type="domain" description="4Fe-4S ferredoxin-type" evidence="10">
    <location>
        <begin position="53"/>
        <end position="82"/>
    </location>
</feature>
<dbReference type="InterPro" id="IPR017900">
    <property type="entry name" value="4Fe4S_Fe_S_CS"/>
</dbReference>
<dbReference type="GO" id="GO:0005506">
    <property type="term" value="F:iron ion binding"/>
    <property type="evidence" value="ECO:0007669"/>
    <property type="project" value="InterPro"/>
</dbReference>
<comment type="similarity">
    <text evidence="2">To ferredoxins from P.putida and C.tartarivorum, ferredoxin I from A.vinelandii, ferredoxin II from D.desulfuricans.</text>
</comment>
<protein>
    <recommendedName>
        <fullName evidence="3">Ferredoxin-like protein</fullName>
    </recommendedName>
</protein>
<name>A0A9W6L9C4_9BACT</name>
<sequence>MSVKVEDKLFLDRFKVDEESHLRLVDGSVCMEKCADQPCLYICPANVYKLEKDRISIGYEGCLECGSCRIGCPHFNIEWRFPKGGYGIRHKFG</sequence>
<dbReference type="PIRSF" id="PIRSF036548">
    <property type="entry name" value="Fdx_FixX"/>
    <property type="match status" value="1"/>
</dbReference>
<evidence type="ECO:0000256" key="8">
    <source>
        <dbReference type="ARBA" id="ARBA00023014"/>
    </source>
</evidence>
<dbReference type="SUPFAM" id="SSF54862">
    <property type="entry name" value="4Fe-4S ferredoxins"/>
    <property type="match status" value="1"/>
</dbReference>
<evidence type="ECO:0000256" key="2">
    <source>
        <dbReference type="ARBA" id="ARBA00009192"/>
    </source>
</evidence>
<keyword evidence="5" id="KW-0479">Metal-binding</keyword>
<dbReference type="InterPro" id="IPR012206">
    <property type="entry name" value="Fd_FixX"/>
</dbReference>
<dbReference type="PROSITE" id="PS51379">
    <property type="entry name" value="4FE4S_FER_2"/>
    <property type="match status" value="1"/>
</dbReference>
<dbReference type="EMBL" id="BSDR01000001">
    <property type="protein sequence ID" value="GLI35145.1"/>
    <property type="molecule type" value="Genomic_DNA"/>
</dbReference>
<evidence type="ECO:0000256" key="9">
    <source>
        <dbReference type="ARBA" id="ARBA00023231"/>
    </source>
</evidence>
<evidence type="ECO:0000313" key="11">
    <source>
        <dbReference type="EMBL" id="GLI35145.1"/>
    </source>
</evidence>
<evidence type="ECO:0000259" key="10">
    <source>
        <dbReference type="PROSITE" id="PS51379"/>
    </source>
</evidence>
<keyword evidence="12" id="KW-1185">Reference proteome</keyword>
<evidence type="ECO:0000256" key="1">
    <source>
        <dbReference type="ARBA" id="ARBA00003208"/>
    </source>
</evidence>
<comment type="function">
    <text evidence="1">Could be a 3Fe-4S cluster-containing protein.</text>
</comment>
<accession>A0A9W6L9C4</accession>
<dbReference type="Gene3D" id="3.30.70.20">
    <property type="match status" value="1"/>
</dbReference>
<keyword evidence="8" id="KW-0411">Iron-sulfur</keyword>
<evidence type="ECO:0000256" key="7">
    <source>
        <dbReference type="ARBA" id="ARBA00023004"/>
    </source>
</evidence>